<dbReference type="KEGG" id="afri:E3E15_07365"/>
<dbReference type="AlphaFoldDB" id="A0A6M3HY42"/>
<proteinExistence type="predicted"/>
<accession>A0A6M3HY42</accession>
<gene>
    <name evidence="1" type="ORF">E3E15_07365</name>
</gene>
<evidence type="ECO:0000313" key="1">
    <source>
        <dbReference type="EMBL" id="QIV95172.1"/>
    </source>
</evidence>
<dbReference type="RefSeq" id="WP_172107152.1">
    <property type="nucleotide sequence ID" value="NZ_CP038017.1"/>
</dbReference>
<keyword evidence="2" id="KW-1185">Reference proteome</keyword>
<dbReference type="EMBL" id="CP038017">
    <property type="protein sequence ID" value="QIV95172.1"/>
    <property type="molecule type" value="Genomic_DNA"/>
</dbReference>
<organism evidence="1 2">
    <name type="scientific">Allofrancisella frigidaquae</name>
    <dbReference type="NCBI Taxonomy" id="1085644"/>
    <lineage>
        <taxon>Bacteria</taxon>
        <taxon>Pseudomonadati</taxon>
        <taxon>Pseudomonadota</taxon>
        <taxon>Gammaproteobacteria</taxon>
        <taxon>Thiotrichales</taxon>
        <taxon>Francisellaceae</taxon>
        <taxon>Allofrancisella</taxon>
    </lineage>
</organism>
<protein>
    <submittedName>
        <fullName evidence="1">Uncharacterized protein</fullName>
    </submittedName>
</protein>
<dbReference type="Proteomes" id="UP000503320">
    <property type="component" value="Chromosome"/>
</dbReference>
<reference evidence="1 2" key="1">
    <citation type="submission" date="2019-03" db="EMBL/GenBank/DDBJ databases">
        <title>Complete Genome Sequence of Allofrancisella frigidaquae Strain SYSU 10HL1970 Isolated from Water-Cooling Systems in China.</title>
        <authorList>
            <person name="Ohrman C."/>
            <person name="Uneklint I."/>
            <person name="Sjodin A."/>
        </authorList>
    </citation>
    <scope>NUCLEOTIDE SEQUENCE [LARGE SCALE GENOMIC DNA]</scope>
    <source>
        <strain evidence="1 2">SYSU 10HL1970</strain>
    </source>
</reference>
<name>A0A6M3HY42_9GAMM</name>
<evidence type="ECO:0000313" key="2">
    <source>
        <dbReference type="Proteomes" id="UP000503320"/>
    </source>
</evidence>
<sequence length="735" mass="84764">MDEENINDLILLNLIKEVSQDKLIDLVYTEKFNDLFKRDGILEKMLPIDEKLLNNIDLNKKWHKSLIEKLLPNTYLSLAWQSIKLKIIPLDEKLSLQADKSIEVNSFYIQDLKLSLETKGFCGHIDFVYPYQTEYDNKLMDILANGLPFQLEILIKQEFFLESDQKEFIEKNGDLGNQEIKFTAYSGNHETKETLIRSPEFGLVSGKINSPLVKCDALYKISFCDAMSFFWKQLNPVCIYSGQSYNDIFIEQNRPFEKLVKLIFDKSSETTLKQKLPFICMNCEDGSCEDGFLGYVSYILKQYNLLLLYDYISATYTITSDYSSILSKAKPVKSILKEDKQRIQSIRYIYNKPYLPEKTLINVNPNSAAKQQLKVTELDDIPKKIDSFKQDYTTQHDVNNLFKLKVDNCQARLKNKFAAKNTGLEINSSSLPCSYSIFPLQNTISLTSEEWSLILGKTDKNMVLHKIDLNFEKTPLYAKNNKRHPLAYEDRQEGKILEDKISFEFEDKLLKNNKLPLMFNCHSKLYLYNKELWPKNKSYPASKALKISGHIFATKSDDEKATYTSELFNYTADSSKSMAANESYSCSDKIATLDPNAASRPRYQVKVAPQLWTKLTPENKRFVPADMILFSYSNVLLYLKSGTEVEIKLFHEHANVTKIKNYIAPEDMFTAGDKEQNQGIIFENRKEQLTMVQNTYVPGDKTSSFKISHCPTDNGTPSNLEMNNKSFKISVDCKK</sequence>